<sequence length="60" mass="7124">MREASPIERAMFMLEQFEKEIRLMKAELAAYLPDDDRPVQNWITDPLTGKRRYIKRKGLG</sequence>
<dbReference type="KEGG" id="dwd:DSCW_43380"/>
<accession>A0A5K7ZB38</accession>
<dbReference type="EMBL" id="AP021875">
    <property type="protein sequence ID" value="BBO76921.1"/>
    <property type="molecule type" value="Genomic_DNA"/>
</dbReference>
<keyword evidence="2" id="KW-1185">Reference proteome</keyword>
<protein>
    <submittedName>
        <fullName evidence="1">Uncharacterized protein</fullName>
    </submittedName>
</protein>
<reference evidence="1 2" key="1">
    <citation type="submission" date="2019-11" db="EMBL/GenBank/DDBJ databases">
        <title>Comparative genomics of hydrocarbon-degrading Desulfosarcina strains.</title>
        <authorList>
            <person name="Watanabe M."/>
            <person name="Kojima H."/>
            <person name="Fukui M."/>
        </authorList>
    </citation>
    <scope>NUCLEOTIDE SEQUENCE [LARGE SCALE GENOMIC DNA]</scope>
    <source>
        <strain evidence="1 2">PP31</strain>
    </source>
</reference>
<evidence type="ECO:0000313" key="1">
    <source>
        <dbReference type="EMBL" id="BBO76921.1"/>
    </source>
</evidence>
<gene>
    <name evidence="1" type="ORF">DSCW_43380</name>
</gene>
<dbReference type="Proteomes" id="UP000427769">
    <property type="component" value="Chromosome"/>
</dbReference>
<evidence type="ECO:0000313" key="2">
    <source>
        <dbReference type="Proteomes" id="UP000427769"/>
    </source>
</evidence>
<proteinExistence type="predicted"/>
<dbReference type="AlphaFoldDB" id="A0A5K7ZB38"/>
<organism evidence="1 2">
    <name type="scientific">Desulfosarcina widdelii</name>
    <dbReference type="NCBI Taxonomy" id="947919"/>
    <lineage>
        <taxon>Bacteria</taxon>
        <taxon>Pseudomonadati</taxon>
        <taxon>Thermodesulfobacteriota</taxon>
        <taxon>Desulfobacteria</taxon>
        <taxon>Desulfobacterales</taxon>
        <taxon>Desulfosarcinaceae</taxon>
        <taxon>Desulfosarcina</taxon>
    </lineage>
</organism>
<name>A0A5K7ZB38_9BACT</name>